<protein>
    <submittedName>
        <fullName evidence="2">Alpha/beta hydrolase</fullName>
    </submittedName>
</protein>
<evidence type="ECO:0000313" key="3">
    <source>
        <dbReference type="Proteomes" id="UP000602395"/>
    </source>
</evidence>
<proteinExistence type="predicted"/>
<evidence type="ECO:0000259" key="1">
    <source>
        <dbReference type="Pfam" id="PF05057"/>
    </source>
</evidence>
<dbReference type="InterPro" id="IPR029058">
    <property type="entry name" value="AB_hydrolase_fold"/>
</dbReference>
<dbReference type="InterPro" id="IPR007751">
    <property type="entry name" value="DUF676_lipase-like"/>
</dbReference>
<organism evidence="2 3">
    <name type="scientific">Gordonia hankookensis</name>
    <dbReference type="NCBI Taxonomy" id="589403"/>
    <lineage>
        <taxon>Bacteria</taxon>
        <taxon>Bacillati</taxon>
        <taxon>Actinomycetota</taxon>
        <taxon>Actinomycetes</taxon>
        <taxon>Mycobacteriales</taxon>
        <taxon>Gordoniaceae</taxon>
        <taxon>Gordonia</taxon>
    </lineage>
</organism>
<dbReference type="Pfam" id="PF05057">
    <property type="entry name" value="DUF676"/>
    <property type="match status" value="1"/>
</dbReference>
<dbReference type="SUPFAM" id="SSF53474">
    <property type="entry name" value="alpha/beta-Hydrolases"/>
    <property type="match status" value="1"/>
</dbReference>
<dbReference type="EMBL" id="JACWMS010000005">
    <property type="protein sequence ID" value="MBD1322231.1"/>
    <property type="molecule type" value="Genomic_DNA"/>
</dbReference>
<gene>
    <name evidence="2" type="ORF">IDF66_21845</name>
</gene>
<dbReference type="GO" id="GO:0016787">
    <property type="term" value="F:hydrolase activity"/>
    <property type="evidence" value="ECO:0007669"/>
    <property type="project" value="UniProtKB-KW"/>
</dbReference>
<comment type="caution">
    <text evidence="2">The sequence shown here is derived from an EMBL/GenBank/DDBJ whole genome shotgun (WGS) entry which is preliminary data.</text>
</comment>
<keyword evidence="2" id="KW-0378">Hydrolase</keyword>
<name>A0ABR7WI01_9ACTN</name>
<dbReference type="Gene3D" id="3.40.50.1820">
    <property type="entry name" value="alpha/beta hydrolase"/>
    <property type="match status" value="1"/>
</dbReference>
<evidence type="ECO:0000313" key="2">
    <source>
        <dbReference type="EMBL" id="MBD1322231.1"/>
    </source>
</evidence>
<reference evidence="2 3" key="1">
    <citation type="submission" date="2020-09" db="EMBL/GenBank/DDBJ databases">
        <title>Novel species in genus Gordonia.</title>
        <authorList>
            <person name="Zhang G."/>
        </authorList>
    </citation>
    <scope>NUCLEOTIDE SEQUENCE [LARGE SCALE GENOMIC DNA]</scope>
    <source>
        <strain evidence="2 3">ON-33</strain>
    </source>
</reference>
<accession>A0ABR7WI01</accession>
<feature type="domain" description="DUF676" evidence="1">
    <location>
        <begin position="157"/>
        <end position="274"/>
    </location>
</feature>
<keyword evidence="3" id="KW-1185">Reference proteome</keyword>
<sequence length="430" mass="46017">MYTRFVTASVDRRQEELDALAVLAGTELRRATTGVAKVHASIADGVFGGLRMAFGRRADPVRTVHNTLALAAYTTVGGSADLVGRLTGIVAAVPVARRAPSETSRGAVTLGILNGLIGDELSRDASPLAATMTIRVDGREVLPTAEALRAAFPGAGSHLTVFLHGLMESEYAWEIGGRSSYGRRLSDDIGSTEIRIRYNSGLHVSDNGRELADVLSALVLLWPVPVTGLSLIGHSMGGLVIRSACERAAREDLYWAGLLRHAVYLGTPHLGAPMAKGVHAATAALGGFPATNPFGNLLRRRSAGVRDLFHGTLTEEGWHDIERDVLRQPLPDDAPLPPNVRHLFATASVTRRADHPLGRLLGDGLVLAGSGRGQGRDRTIGLRPSDGFHLGSAHHFTLLNHDGVYAWLRSELRPRRALERRSDAIGFSVL</sequence>
<dbReference type="Proteomes" id="UP000602395">
    <property type="component" value="Unassembled WGS sequence"/>
</dbReference>